<protein>
    <submittedName>
        <fullName evidence="3">DUF4230 domain-containing protein</fullName>
    </submittedName>
</protein>
<keyword evidence="2" id="KW-0812">Transmembrane</keyword>
<evidence type="ECO:0000256" key="1">
    <source>
        <dbReference type="SAM" id="MobiDB-lite"/>
    </source>
</evidence>
<keyword evidence="2" id="KW-0472">Membrane</keyword>
<dbReference type="EMBL" id="JAATVY010000022">
    <property type="protein sequence ID" value="NJC72863.1"/>
    <property type="molecule type" value="Genomic_DNA"/>
</dbReference>
<feature type="compositionally biased region" description="Low complexity" evidence="1">
    <location>
        <begin position="60"/>
        <end position="69"/>
    </location>
</feature>
<evidence type="ECO:0000313" key="3">
    <source>
        <dbReference type="EMBL" id="NJC72863.1"/>
    </source>
</evidence>
<comment type="caution">
    <text evidence="3">The sequence shown here is derived from an EMBL/GenBank/DDBJ whole genome shotgun (WGS) entry which is preliminary data.</text>
</comment>
<keyword evidence="4" id="KW-1185">Reference proteome</keyword>
<evidence type="ECO:0000313" key="4">
    <source>
        <dbReference type="Proteomes" id="UP000722989"/>
    </source>
</evidence>
<name>A0ABX0Y614_9ACTN</name>
<feature type="compositionally biased region" description="Basic and acidic residues" evidence="1">
    <location>
        <begin position="1"/>
        <end position="12"/>
    </location>
</feature>
<gene>
    <name evidence="3" type="ORF">HC031_24540</name>
</gene>
<evidence type="ECO:0000256" key="2">
    <source>
        <dbReference type="SAM" id="Phobius"/>
    </source>
</evidence>
<accession>A0ABX0Y614</accession>
<feature type="transmembrane region" description="Helical" evidence="2">
    <location>
        <begin position="89"/>
        <end position="112"/>
    </location>
</feature>
<sequence>MAQDNETTRFERGQAAAPASPGDARPTAELPIQEEKPGHRTGLGWPRSAGADDGPDGSSAAGPADGPRDGAPPQPPIVVRTGGGLLRGLFFLTATAALIVALIVGMTAVGVLPHLRNPFGGRSTDRSQPALLKSIQDMSRFVAAEGNFQVIVDVQNDRKYVPDFLVNDRTLFVAAGTVEAYVDFGAVGKGAVTESADHRTVHVKLPAPQLNKPSLDHDKSYVFAQQKGLLNHLGDVFAGDPNKLQQLYLLGEQKIADAAKSSELPQRAEDNTRRMLEGMLRSLGYTSITVDYATP</sequence>
<proteinExistence type="predicted"/>
<dbReference type="Proteomes" id="UP000722989">
    <property type="component" value="Unassembled WGS sequence"/>
</dbReference>
<dbReference type="InterPro" id="IPR025324">
    <property type="entry name" value="DUF4230"/>
</dbReference>
<feature type="region of interest" description="Disordered" evidence="1">
    <location>
        <begin position="1"/>
        <end position="78"/>
    </location>
</feature>
<keyword evidence="2" id="KW-1133">Transmembrane helix</keyword>
<reference evidence="3 4" key="1">
    <citation type="submission" date="2020-03" db="EMBL/GenBank/DDBJ databases">
        <title>WGS of the type strain of Planosporangium spp.</title>
        <authorList>
            <person name="Thawai C."/>
        </authorList>
    </citation>
    <scope>NUCLEOTIDE SEQUENCE [LARGE SCALE GENOMIC DNA]</scope>
    <source>
        <strain evidence="3 4">TBRC 5610</strain>
    </source>
</reference>
<organism evidence="3 4">
    <name type="scientific">Planosporangium thailandense</name>
    <dbReference type="NCBI Taxonomy" id="765197"/>
    <lineage>
        <taxon>Bacteria</taxon>
        <taxon>Bacillati</taxon>
        <taxon>Actinomycetota</taxon>
        <taxon>Actinomycetes</taxon>
        <taxon>Micromonosporales</taxon>
        <taxon>Micromonosporaceae</taxon>
        <taxon>Planosporangium</taxon>
    </lineage>
</organism>
<dbReference type="RefSeq" id="WP_167927766.1">
    <property type="nucleotide sequence ID" value="NZ_JAATVY010000022.1"/>
</dbReference>
<dbReference type="Pfam" id="PF14014">
    <property type="entry name" value="DUF4230"/>
    <property type="match status" value="1"/>
</dbReference>